<evidence type="ECO:0000313" key="1">
    <source>
        <dbReference type="EMBL" id="SFQ39838.1"/>
    </source>
</evidence>
<dbReference type="GO" id="GO:0016874">
    <property type="term" value="F:ligase activity"/>
    <property type="evidence" value="ECO:0007669"/>
    <property type="project" value="UniProtKB-KW"/>
</dbReference>
<organism evidence="1 2">
    <name type="scientific">Caldicoprobacter faecalis</name>
    <dbReference type="NCBI Taxonomy" id="937334"/>
    <lineage>
        <taxon>Bacteria</taxon>
        <taxon>Bacillati</taxon>
        <taxon>Bacillota</taxon>
        <taxon>Clostridia</taxon>
        <taxon>Caldicoprobacterales</taxon>
        <taxon>Caldicoprobacteraceae</taxon>
        <taxon>Caldicoprobacter</taxon>
    </lineage>
</organism>
<dbReference type="InterPro" id="IPR053158">
    <property type="entry name" value="CapK_Type1_Caps_Biosynth"/>
</dbReference>
<dbReference type="EMBL" id="FOXR01000038">
    <property type="protein sequence ID" value="SFQ39838.1"/>
    <property type="molecule type" value="Genomic_DNA"/>
</dbReference>
<sequence length="311" mass="35892">MCCGVGTETGITGNAESLTLRGVNLGDRLWKYNPIYNELLINIFLMNEKNIIDVIVRKIENFNPEFGHGYPSAWTRLSKLIQGRRIRIQLRGVSFVSENFTEEQRKLVEETFSCRITSFYGHSERAGFAAEIPENKGIYYVFPTYGLIEVLDEHGRRVPEGGFGEVTCTTFINKALPLIRYRTGDFARVHRATSSGIPMSLTEISGRWGKDFVYDKYGNRISMTLVNVHSFAQYNFKYIQFRQDTPGKLSVYLVPFEKLKKRDFEDLKREFIEKLKNFDIDFLICDESQIVFSIRGKVPYLVSTLSEEEKS</sequence>
<gene>
    <name evidence="1" type="ORF">SAMN05444406_1387</name>
</gene>
<protein>
    <submittedName>
        <fullName evidence="1">Phenylacetate-CoA ligase</fullName>
    </submittedName>
</protein>
<dbReference type="PANTHER" id="PTHR36932">
    <property type="entry name" value="CAPSULAR POLYSACCHARIDE BIOSYNTHESIS PROTEIN"/>
    <property type="match status" value="1"/>
</dbReference>
<dbReference type="AlphaFoldDB" id="A0A1I5Y6L8"/>
<dbReference type="Proteomes" id="UP000198577">
    <property type="component" value="Unassembled WGS sequence"/>
</dbReference>
<dbReference type="SUPFAM" id="SSF56801">
    <property type="entry name" value="Acetyl-CoA synthetase-like"/>
    <property type="match status" value="1"/>
</dbReference>
<dbReference type="PANTHER" id="PTHR36932:SF1">
    <property type="entry name" value="CAPSULAR POLYSACCHARIDE BIOSYNTHESIS PROTEIN"/>
    <property type="match status" value="1"/>
</dbReference>
<keyword evidence="2" id="KW-1185">Reference proteome</keyword>
<proteinExistence type="predicted"/>
<accession>A0A1I5Y6L8</accession>
<name>A0A1I5Y6L8_9FIRM</name>
<dbReference type="InterPro" id="IPR042099">
    <property type="entry name" value="ANL_N_sf"/>
</dbReference>
<dbReference type="STRING" id="937334.SAMN05444406_1387"/>
<keyword evidence="1" id="KW-0436">Ligase</keyword>
<reference evidence="1 2" key="1">
    <citation type="submission" date="2016-10" db="EMBL/GenBank/DDBJ databases">
        <authorList>
            <person name="de Groot N.N."/>
        </authorList>
    </citation>
    <scope>NUCLEOTIDE SEQUENCE [LARGE SCALE GENOMIC DNA]</scope>
    <source>
        <strain evidence="1 2">DSM 20678</strain>
    </source>
</reference>
<dbReference type="Gene3D" id="3.40.50.12780">
    <property type="entry name" value="N-terminal domain of ligase-like"/>
    <property type="match status" value="1"/>
</dbReference>
<evidence type="ECO:0000313" key="2">
    <source>
        <dbReference type="Proteomes" id="UP000198577"/>
    </source>
</evidence>